<sequence>MTTFVSLAGFWVALALIVSASAAVVRNTLRRDSDDLIPADAVTGIGIMIVAPLVAGVLIAITSGGILTATVNGHHAAVGSTNVIPQLAQRVADSSLLSYAIAGVSLLWWYALLSALVATVMRHRQQNRLRQHATTFTVR</sequence>
<feature type="transmembrane region" description="Helical" evidence="1">
    <location>
        <begin position="37"/>
        <end position="61"/>
    </location>
</feature>
<reference evidence="2 4" key="1">
    <citation type="journal article" date="2016" name="Genome Announc.">
        <title>Draft Genome Sequences of Five Rapidly Growing Mycobacterium Species, M. thermoresistibile, M. fortuitum subsp. acetamidolyticum, M. canariasense, M. brisbanense, and M. novocastrense.</title>
        <authorList>
            <person name="Katahira K."/>
            <person name="Ogura Y."/>
            <person name="Gotoh Y."/>
            <person name="Hayashi T."/>
        </authorList>
    </citation>
    <scope>NUCLEOTIDE SEQUENCE [LARGE SCALE GENOMIC DNA]</scope>
    <source>
        <strain evidence="2 4">JCM18114</strain>
    </source>
</reference>
<keyword evidence="4" id="KW-1185">Reference proteome</keyword>
<protein>
    <submittedName>
        <fullName evidence="2">Aldo/keto reductase</fullName>
    </submittedName>
</protein>
<evidence type="ECO:0000313" key="3">
    <source>
        <dbReference type="EMBL" id="MCV7026653.1"/>
    </source>
</evidence>
<name>A0AAW5SU28_MYCNV</name>
<reference evidence="3" key="2">
    <citation type="submission" date="2020-07" db="EMBL/GenBank/DDBJ databases">
        <authorList>
            <person name="Pettersson B.M.F."/>
            <person name="Behra P.R.K."/>
            <person name="Ramesh M."/>
            <person name="Das S."/>
            <person name="Dasgupta S."/>
            <person name="Kirsebom L.A."/>
        </authorList>
    </citation>
    <scope>NUCLEOTIDE SEQUENCE</scope>
    <source>
        <strain evidence="3">DSM 44203</strain>
    </source>
</reference>
<evidence type="ECO:0000313" key="4">
    <source>
        <dbReference type="Proteomes" id="UP000069773"/>
    </source>
</evidence>
<keyword evidence="1" id="KW-0812">Transmembrane</keyword>
<feature type="transmembrane region" description="Helical" evidence="1">
    <location>
        <begin position="6"/>
        <end position="25"/>
    </location>
</feature>
<dbReference type="EMBL" id="BCTA01000012">
    <property type="protein sequence ID" value="GAT07592.1"/>
    <property type="molecule type" value="Genomic_DNA"/>
</dbReference>
<dbReference type="EMBL" id="JACKTI010000069">
    <property type="protein sequence ID" value="MCV7026653.1"/>
    <property type="molecule type" value="Genomic_DNA"/>
</dbReference>
<accession>A0AAW5SU28</accession>
<keyword evidence="1" id="KW-0472">Membrane</keyword>
<gene>
    <name evidence="3" type="ORF">H7I77_25430</name>
    <name evidence="2" type="ORF">RMCN_0725</name>
</gene>
<proteinExistence type="predicted"/>
<organism evidence="3 5">
    <name type="scientific">Mycolicibacterium novocastrense</name>
    <name type="common">Mycobacterium novocastrense</name>
    <dbReference type="NCBI Taxonomy" id="59813"/>
    <lineage>
        <taxon>Bacteria</taxon>
        <taxon>Bacillati</taxon>
        <taxon>Actinomycetota</taxon>
        <taxon>Actinomycetes</taxon>
        <taxon>Mycobacteriales</taxon>
        <taxon>Mycobacteriaceae</taxon>
        <taxon>Mycolicibacterium</taxon>
    </lineage>
</organism>
<reference evidence="3" key="3">
    <citation type="journal article" date="2022" name="BMC Genomics">
        <title>Comparative genome analysis of mycobacteria focusing on tRNA and non-coding RNA.</title>
        <authorList>
            <person name="Behra P.R.K."/>
            <person name="Pettersson B.M.F."/>
            <person name="Ramesh M."/>
            <person name="Das S."/>
            <person name="Dasgupta S."/>
            <person name="Kirsebom L.A."/>
        </authorList>
    </citation>
    <scope>NUCLEOTIDE SEQUENCE</scope>
    <source>
        <strain evidence="3">DSM 44203</strain>
    </source>
</reference>
<evidence type="ECO:0000313" key="2">
    <source>
        <dbReference type="EMBL" id="GAT07592.1"/>
    </source>
</evidence>
<evidence type="ECO:0000256" key="1">
    <source>
        <dbReference type="SAM" id="Phobius"/>
    </source>
</evidence>
<dbReference type="AlphaFoldDB" id="A0AAW5SU28"/>
<dbReference type="Proteomes" id="UP000069773">
    <property type="component" value="Unassembled WGS sequence"/>
</dbReference>
<feature type="transmembrane region" description="Helical" evidence="1">
    <location>
        <begin position="96"/>
        <end position="121"/>
    </location>
</feature>
<comment type="caution">
    <text evidence="3">The sequence shown here is derived from an EMBL/GenBank/DDBJ whole genome shotgun (WGS) entry which is preliminary data.</text>
</comment>
<dbReference type="Proteomes" id="UP001207528">
    <property type="component" value="Unassembled WGS sequence"/>
</dbReference>
<evidence type="ECO:0000313" key="5">
    <source>
        <dbReference type="Proteomes" id="UP001207528"/>
    </source>
</evidence>
<dbReference type="RefSeq" id="WP_131808495.1">
    <property type="nucleotide sequence ID" value="NZ_BCTA01000012.1"/>
</dbReference>
<keyword evidence="1" id="KW-1133">Transmembrane helix</keyword>